<dbReference type="AlphaFoldDB" id="A0A0G4PMG7"/>
<name>A0A0G4PMG7_PENC3</name>
<accession>A0A0G4PMG7</accession>
<protein>
    <submittedName>
        <fullName evidence="2">Str. FM013</fullName>
    </submittedName>
</protein>
<reference evidence="2 3" key="1">
    <citation type="journal article" date="2014" name="Nat. Commun.">
        <title>Multiple recent horizontal transfers of a large genomic region in cheese making fungi.</title>
        <authorList>
            <person name="Cheeseman K."/>
            <person name="Ropars J."/>
            <person name="Renault P."/>
            <person name="Dupont J."/>
            <person name="Gouzy J."/>
            <person name="Branca A."/>
            <person name="Abraham A.L."/>
            <person name="Ceppi M."/>
            <person name="Conseiller E."/>
            <person name="Debuchy R."/>
            <person name="Malagnac F."/>
            <person name="Goarin A."/>
            <person name="Silar P."/>
            <person name="Lacoste S."/>
            <person name="Sallet E."/>
            <person name="Bensimon A."/>
            <person name="Giraud T."/>
            <person name="Brygoo Y."/>
        </authorList>
    </citation>
    <scope>NUCLEOTIDE SEQUENCE [LARGE SCALE GENOMIC DNA]</scope>
    <source>
        <strain evidence="3">FM 013</strain>
    </source>
</reference>
<proteinExistence type="predicted"/>
<gene>
    <name evidence="2" type="ORF">PCAMFM013_S023g000095</name>
</gene>
<feature type="compositionally biased region" description="Basic residues" evidence="1">
    <location>
        <begin position="37"/>
        <end position="46"/>
    </location>
</feature>
<dbReference type="Proteomes" id="UP000053732">
    <property type="component" value="Unassembled WGS sequence"/>
</dbReference>
<dbReference type="STRING" id="1429867.A0A0G4PMG7"/>
<organism evidence="2 3">
    <name type="scientific">Penicillium camemberti (strain FM 013)</name>
    <dbReference type="NCBI Taxonomy" id="1429867"/>
    <lineage>
        <taxon>Eukaryota</taxon>
        <taxon>Fungi</taxon>
        <taxon>Dikarya</taxon>
        <taxon>Ascomycota</taxon>
        <taxon>Pezizomycotina</taxon>
        <taxon>Eurotiomycetes</taxon>
        <taxon>Eurotiomycetidae</taxon>
        <taxon>Eurotiales</taxon>
        <taxon>Aspergillaceae</taxon>
        <taxon>Penicillium</taxon>
    </lineage>
</organism>
<evidence type="ECO:0000313" key="3">
    <source>
        <dbReference type="Proteomes" id="UP000053732"/>
    </source>
</evidence>
<dbReference type="EMBL" id="HG793156">
    <property type="protein sequence ID" value="CRL27637.1"/>
    <property type="molecule type" value="Genomic_DNA"/>
</dbReference>
<feature type="region of interest" description="Disordered" evidence="1">
    <location>
        <begin position="35"/>
        <end position="68"/>
    </location>
</feature>
<evidence type="ECO:0000313" key="2">
    <source>
        <dbReference type="EMBL" id="CRL27637.1"/>
    </source>
</evidence>
<feature type="compositionally biased region" description="Polar residues" evidence="1">
    <location>
        <begin position="50"/>
        <end position="68"/>
    </location>
</feature>
<sequence length="390" mass="43430">MANYSWQPQAPSTGSQWLQDNASYSQSTMQDLTHAFPRPRHTRVMKPRSAGNSPSSATRRRSTVNQNVMHGLPTQYQSTLEEALLTSAARNSRPMSWHPSSARTRGLSNPYISDFPSNGYAGMEAMPDQYLSSDIYCDDNSISYPMTADPSFSPNYFPVYSTMQEDLPLPQHTPALMTQLDPMGWEAAAMSTDMSMMSHPASDNWNLDMLSMGTNIPPPETTCPSYVSVPSPGELSGPSTPDFLPIQQFENPFQITAEPKKTGKGEEELVGMGLYSQPNGTLARAPQSKSGEGLKLEETFTPSDEDKDDETDEVEIIGQREVPQQPTYHESAPTIRQSNFTSKQQPRQALNLLQRSFFFDHDDTEQQQMTAAQPFAGFNQPCMNYGYGWI</sequence>
<keyword evidence="3" id="KW-1185">Reference proteome</keyword>
<evidence type="ECO:0000256" key="1">
    <source>
        <dbReference type="SAM" id="MobiDB-lite"/>
    </source>
</evidence>